<dbReference type="SUPFAM" id="SSF52540">
    <property type="entry name" value="P-loop containing nucleoside triphosphate hydrolases"/>
    <property type="match status" value="1"/>
</dbReference>
<gene>
    <name evidence="2" type="ORF">SAMN04488061_0490</name>
</gene>
<keyword evidence="2" id="KW-0067">ATP-binding</keyword>
<dbReference type="Pfam" id="PF12705">
    <property type="entry name" value="PDDEXK_1"/>
    <property type="match status" value="1"/>
</dbReference>
<reference evidence="2 3" key="1">
    <citation type="submission" date="2016-10" db="EMBL/GenBank/DDBJ databases">
        <authorList>
            <person name="Varghese N."/>
            <person name="Submissions S."/>
        </authorList>
    </citation>
    <scope>NUCLEOTIDE SEQUENCE [LARGE SCALE GENOMIC DNA]</scope>
    <source>
        <strain evidence="2 3">CGMCC 1.6497</strain>
    </source>
</reference>
<dbReference type="InterPro" id="IPR014153">
    <property type="entry name" value="Ds_break_AddB"/>
</dbReference>
<keyword evidence="2" id="KW-0547">Nucleotide-binding</keyword>
<dbReference type="InterPro" id="IPR038726">
    <property type="entry name" value="PDDEXK_AddAB-type"/>
</dbReference>
<keyword evidence="2" id="KW-0347">Helicase</keyword>
<dbReference type="InterPro" id="IPR027417">
    <property type="entry name" value="P-loop_NTPase"/>
</dbReference>
<accession>A0A1H0HF89</accession>
<evidence type="ECO:0000313" key="2">
    <source>
        <dbReference type="EMBL" id="SDO17743.1"/>
    </source>
</evidence>
<dbReference type="Proteomes" id="UP000198795">
    <property type="component" value="Unassembled WGS sequence"/>
</dbReference>
<dbReference type="GO" id="GO:0004386">
    <property type="term" value="F:helicase activity"/>
    <property type="evidence" value="ECO:0007669"/>
    <property type="project" value="UniProtKB-KW"/>
</dbReference>
<evidence type="ECO:0000313" key="3">
    <source>
        <dbReference type="Proteomes" id="UP000198795"/>
    </source>
</evidence>
<dbReference type="EMBL" id="FNJC01000001">
    <property type="protein sequence ID" value="SDO17743.1"/>
    <property type="molecule type" value="Genomic_DNA"/>
</dbReference>
<keyword evidence="2" id="KW-0378">Hydrolase</keyword>
<evidence type="ECO:0000259" key="1">
    <source>
        <dbReference type="Pfam" id="PF12705"/>
    </source>
</evidence>
<keyword evidence="3" id="KW-1185">Reference proteome</keyword>
<dbReference type="RefSeq" id="WP_090226339.1">
    <property type="nucleotide sequence ID" value="NZ_FNJC01000001.1"/>
</dbReference>
<feature type="domain" description="PD-(D/E)XK endonuclease-like" evidence="1">
    <location>
        <begin position="776"/>
        <end position="1010"/>
    </location>
</feature>
<organism evidence="2 3">
    <name type="scientific">Filomicrobium insigne</name>
    <dbReference type="NCBI Taxonomy" id="418854"/>
    <lineage>
        <taxon>Bacteria</taxon>
        <taxon>Pseudomonadati</taxon>
        <taxon>Pseudomonadota</taxon>
        <taxon>Alphaproteobacteria</taxon>
        <taxon>Hyphomicrobiales</taxon>
        <taxon>Hyphomicrobiaceae</taxon>
        <taxon>Filomicrobium</taxon>
    </lineage>
</organism>
<sequence length="1049" mass="113753">MSDGVVKPGAVYTVPAAASFLDVLAQAVLNGDLPHVHGPKPDPLDLTALTILVPTRRAERAIGEAFMRAGQARALLLPRIQPVSQGDDDGALFSDLAVGANPDELEIPPAIAEMERVLLLTQLVQKWSAAMRQPGSDPTGELAFGMVPSAGARTPAQAANMARDLANLMDLVEREGCSLDGIADLVPDTFSEHWQKSLDFLKIITEYWPAILAARGRLSPKDRENQLILAQARRLTDLPPADPVIVAGVTGSIPATIELMRAVLQLPQGAIVLPALDLGLDDASWNVIPEHPEHPQFALRKLLDGLGLNRSDVRQLPGSELTPGLAMRETLISESMRPTATTGAWHHWVATADRTDVAEALSGVSLVEAPAAQDEAEAIALIMRHALETPNQTAALITPDRLLARRVAIRLEAWGIRVDDSAGRPFAKTAAGAFLELVINCLARNFAPPETMALLKHPLARLGLSAREVRFAAHALEHAVFRKLYLGDGIPGIEAALTKARIEAASGEAPRTAQRLWDEDWERARDLVARLTEAFAPLTATAAMEGELPLTDLAEAHLKCALALTRLPEEERLEAPGEPLFAGEAGQTAALFFEKLLASGDDAPDVKATDYPDLYRSLILGLNVVAKVPPHPRLSIWGPLEARLLRVDVTILASLNDGTWPDAADPGPWLNRPMRAALGLPQPEEAIGRAAHDFRSFLAAPKVIMTRARKVDGVPSVPSRWLLRLKALVAGLGLNDALEPNEPWLAWARLRDFAPPRAPAQPPRPTPPVEARPRKISVSGVERWIANPYAIYARHVLRLEPLQLLGAEPDAALRGAIIHEAMSRFAKTYPVRLPDDTARELFRIANDVMREHASHPRIAAFWLPRFERFATWFAETEPQRRDGLQKTLAEIGGELSFESAGGSFKLTARADRLDITNAGVAITDYKTGAPPNDRAVLDNTRPQLPLEAAIALEGGFVGVSEQNVSLLRYIRASGGEPPGEERIIKTDDLPKLAEGALEGLKRLVAAYDNPTMAYAAVRRGAFSYDYDDYAHLARVAEWAQFGEADGEAA</sequence>
<comment type="caution">
    <text evidence="2">The sequence shown here is derived from an EMBL/GenBank/DDBJ whole genome shotgun (WGS) entry which is preliminary data.</text>
</comment>
<proteinExistence type="predicted"/>
<protein>
    <submittedName>
        <fullName evidence="2">ATP-dependent helicase/nuclease subunit B</fullName>
    </submittedName>
</protein>
<dbReference type="NCBIfam" id="TIGR02786">
    <property type="entry name" value="addB_alphas"/>
    <property type="match status" value="1"/>
</dbReference>
<name>A0A1H0HF89_9HYPH</name>